<feature type="transmembrane region" description="Helical" evidence="1">
    <location>
        <begin position="83"/>
        <end position="102"/>
    </location>
</feature>
<dbReference type="AlphaFoldDB" id="A0A8C6V3R8"/>
<evidence type="ECO:0000256" key="1">
    <source>
        <dbReference type="SAM" id="Phobius"/>
    </source>
</evidence>
<dbReference type="GeneTree" id="ENSGT00940000170739"/>
<keyword evidence="1" id="KW-0472">Membrane</keyword>
<keyword evidence="3" id="KW-1185">Reference proteome</keyword>
<evidence type="ECO:0000313" key="2">
    <source>
        <dbReference type="Ensembl" id="ENSNNAP00000000661.1"/>
    </source>
</evidence>
<reference evidence="2" key="2">
    <citation type="submission" date="2025-09" db="UniProtKB">
        <authorList>
            <consortium name="Ensembl"/>
        </authorList>
    </citation>
    <scope>IDENTIFICATION</scope>
</reference>
<organism evidence="2 3">
    <name type="scientific">Naja naja</name>
    <name type="common">Indian cobra</name>
    <dbReference type="NCBI Taxonomy" id="35670"/>
    <lineage>
        <taxon>Eukaryota</taxon>
        <taxon>Metazoa</taxon>
        <taxon>Chordata</taxon>
        <taxon>Craniata</taxon>
        <taxon>Vertebrata</taxon>
        <taxon>Euteleostomi</taxon>
        <taxon>Lepidosauria</taxon>
        <taxon>Squamata</taxon>
        <taxon>Bifurcata</taxon>
        <taxon>Unidentata</taxon>
        <taxon>Episquamata</taxon>
        <taxon>Toxicofera</taxon>
        <taxon>Serpentes</taxon>
        <taxon>Colubroidea</taxon>
        <taxon>Elapidae</taxon>
        <taxon>Elapinae</taxon>
        <taxon>Naja</taxon>
    </lineage>
</organism>
<keyword evidence="1" id="KW-1133">Transmembrane helix</keyword>
<proteinExistence type="predicted"/>
<name>A0A8C6V3R8_NAJNA</name>
<dbReference type="Ensembl" id="ENSNNAT00000000701.1">
    <property type="protein sequence ID" value="ENSNNAP00000000661.1"/>
    <property type="gene ID" value="ENSNNAG00000000474.1"/>
</dbReference>
<sequence>MATRPDLSAAGLEFHTPGLEGGALNLSLCLPLNPGLIQKQLVWGLCAQKVDWQSAKSMYDFHALDIDGHDVSLEIYRQVGSHLGMFALVVLVFGWVLVFFVFQCF</sequence>
<protein>
    <submittedName>
        <fullName evidence="2">Uncharacterized protein</fullName>
    </submittedName>
</protein>
<reference evidence="2" key="1">
    <citation type="submission" date="2025-08" db="UniProtKB">
        <authorList>
            <consortium name="Ensembl"/>
        </authorList>
    </citation>
    <scope>IDENTIFICATION</scope>
</reference>
<dbReference type="OrthoDB" id="446890at2759"/>
<accession>A0A8C6V3R8</accession>
<keyword evidence="1" id="KW-0812">Transmembrane</keyword>
<dbReference type="Proteomes" id="UP000694559">
    <property type="component" value="Unplaced"/>
</dbReference>
<evidence type="ECO:0000313" key="3">
    <source>
        <dbReference type="Proteomes" id="UP000694559"/>
    </source>
</evidence>